<organism evidence="5">
    <name type="scientific">Nakamurella sp. A5-74</name>
    <dbReference type="NCBI Taxonomy" id="3158264"/>
    <lineage>
        <taxon>Bacteria</taxon>
        <taxon>Bacillati</taxon>
        <taxon>Actinomycetota</taxon>
        <taxon>Actinomycetes</taxon>
        <taxon>Nakamurellales</taxon>
        <taxon>Nakamurellaceae</taxon>
        <taxon>Nakamurella</taxon>
    </lineage>
</organism>
<evidence type="ECO:0000313" key="5">
    <source>
        <dbReference type="EMBL" id="XCG64607.1"/>
    </source>
</evidence>
<feature type="domain" description="Cell envelope-related transcriptional attenuator" evidence="4">
    <location>
        <begin position="138"/>
        <end position="303"/>
    </location>
</feature>
<dbReference type="Gene3D" id="3.40.630.190">
    <property type="entry name" value="LCP protein"/>
    <property type="match status" value="1"/>
</dbReference>
<sequence length="386" mass="39485">MGSTQGRSAGGRGLLLTGRAVVIVVTIAVLAGLGTAFVIHQRAGSAIAANSIDDALFADDPNLRSTTAAPGSPGSDAPAGPGTSAGGTHTGSPASSGSPAPSVSPEDAAAKPAENILILGLDTRGGADGGVGPGTSQSDVMMLVHVYAGHRQISVLSIPRDTYVTAPSCLLWNNATGKVSDTLFTSQYSSWKITNAYSVGGPQCTVKAIQELTGLRVDRLVAIQFNGFKAIVDALGGVTMTFASPVIDANQGAVIPKAGVQTIDGEQALKLVRSRIVQGDSRGDLGRIDRQRLLVLAMLKKMTSTGLLADPGRLDSVMQTFAQNSTSANLDVDQLLSLATSLSGGAKIDFVTLPTKQDPKSEGLDMVASKADPLLDALAQDRVPSN</sequence>
<keyword evidence="3" id="KW-1133">Transmembrane helix</keyword>
<evidence type="ECO:0000256" key="1">
    <source>
        <dbReference type="ARBA" id="ARBA00006068"/>
    </source>
</evidence>
<keyword evidence="3" id="KW-0472">Membrane</keyword>
<feature type="compositionally biased region" description="Low complexity" evidence="2">
    <location>
        <begin position="67"/>
        <end position="82"/>
    </location>
</feature>
<name>A0AAU8DQN2_9ACTN</name>
<keyword evidence="3" id="KW-0812">Transmembrane</keyword>
<evidence type="ECO:0000256" key="3">
    <source>
        <dbReference type="SAM" id="Phobius"/>
    </source>
</evidence>
<gene>
    <name evidence="5" type="ORF">ABLG96_04535</name>
</gene>
<dbReference type="AlphaFoldDB" id="A0AAU8DQN2"/>
<dbReference type="EMBL" id="CP159218">
    <property type="protein sequence ID" value="XCG64607.1"/>
    <property type="molecule type" value="Genomic_DNA"/>
</dbReference>
<protein>
    <submittedName>
        <fullName evidence="5">LCP family protein</fullName>
    </submittedName>
</protein>
<feature type="transmembrane region" description="Helical" evidence="3">
    <location>
        <begin position="20"/>
        <end position="39"/>
    </location>
</feature>
<dbReference type="RefSeq" id="WP_353650220.1">
    <property type="nucleotide sequence ID" value="NZ_CP159218.1"/>
</dbReference>
<dbReference type="Pfam" id="PF03816">
    <property type="entry name" value="LytR_cpsA_psr"/>
    <property type="match status" value="1"/>
</dbReference>
<comment type="similarity">
    <text evidence="1">Belongs to the LytR/CpsA/Psr (LCP) family.</text>
</comment>
<dbReference type="PANTHER" id="PTHR33392:SF6">
    <property type="entry name" value="POLYISOPRENYL-TEICHOIC ACID--PEPTIDOGLYCAN TEICHOIC ACID TRANSFERASE TAGU"/>
    <property type="match status" value="1"/>
</dbReference>
<proteinExistence type="inferred from homology"/>
<reference evidence="5" key="1">
    <citation type="submission" date="2024-05" db="EMBL/GenBank/DDBJ databases">
        <authorList>
            <person name="Cai S.Y."/>
            <person name="Jin L.M."/>
            <person name="Li H.R."/>
        </authorList>
    </citation>
    <scope>NUCLEOTIDE SEQUENCE</scope>
    <source>
        <strain evidence="5">A5-74</strain>
    </source>
</reference>
<evidence type="ECO:0000259" key="4">
    <source>
        <dbReference type="Pfam" id="PF03816"/>
    </source>
</evidence>
<feature type="compositionally biased region" description="Low complexity" evidence="2">
    <location>
        <begin position="90"/>
        <end position="105"/>
    </location>
</feature>
<dbReference type="InterPro" id="IPR004474">
    <property type="entry name" value="LytR_CpsA_psr"/>
</dbReference>
<dbReference type="PANTHER" id="PTHR33392">
    <property type="entry name" value="POLYISOPRENYL-TEICHOIC ACID--PEPTIDOGLYCAN TEICHOIC ACID TRANSFERASE TAGU"/>
    <property type="match status" value="1"/>
</dbReference>
<evidence type="ECO:0000256" key="2">
    <source>
        <dbReference type="SAM" id="MobiDB-lite"/>
    </source>
</evidence>
<dbReference type="InterPro" id="IPR050922">
    <property type="entry name" value="LytR/CpsA/Psr_CW_biosynth"/>
</dbReference>
<dbReference type="NCBIfam" id="TIGR00350">
    <property type="entry name" value="lytR_cpsA_psr"/>
    <property type="match status" value="1"/>
</dbReference>
<accession>A0AAU8DQN2</accession>
<feature type="region of interest" description="Disordered" evidence="2">
    <location>
        <begin position="63"/>
        <end position="107"/>
    </location>
</feature>